<accession>A0A319BSJ6</accession>
<organism evidence="15 16">
    <name type="scientific">Aspergillus uvarum CBS 121591</name>
    <dbReference type="NCBI Taxonomy" id="1448315"/>
    <lineage>
        <taxon>Eukaryota</taxon>
        <taxon>Fungi</taxon>
        <taxon>Dikarya</taxon>
        <taxon>Ascomycota</taxon>
        <taxon>Pezizomycotina</taxon>
        <taxon>Eurotiomycetes</taxon>
        <taxon>Eurotiomycetidae</taxon>
        <taxon>Eurotiales</taxon>
        <taxon>Aspergillaceae</taxon>
        <taxon>Aspergillus</taxon>
        <taxon>Aspergillus subgen. Circumdati</taxon>
    </lineage>
</organism>
<evidence type="ECO:0000256" key="9">
    <source>
        <dbReference type="ARBA" id="ARBA00023054"/>
    </source>
</evidence>
<evidence type="ECO:0000256" key="5">
    <source>
        <dbReference type="ARBA" id="ARBA00022499"/>
    </source>
</evidence>
<feature type="region of interest" description="Disordered" evidence="14">
    <location>
        <begin position="11"/>
        <end position="66"/>
    </location>
</feature>
<comment type="similarity">
    <text evidence="11">Belongs to the dynactin subunit 4 family.</text>
</comment>
<dbReference type="GeneID" id="37139186"/>
<keyword evidence="9" id="KW-0175">Coiled coil</keyword>
<evidence type="ECO:0000256" key="8">
    <source>
        <dbReference type="ARBA" id="ARBA00022990"/>
    </source>
</evidence>
<keyword evidence="8" id="KW-0007">Acetylation</keyword>
<feature type="region of interest" description="Disordered" evidence="14">
    <location>
        <begin position="509"/>
        <end position="544"/>
    </location>
</feature>
<feature type="region of interest" description="Disordered" evidence="14">
    <location>
        <begin position="209"/>
        <end position="237"/>
    </location>
</feature>
<keyword evidence="5" id="KW-1017">Isopeptide bond</keyword>
<evidence type="ECO:0000256" key="2">
    <source>
        <dbReference type="ARBA" id="ARBA00004529"/>
    </source>
</evidence>
<dbReference type="InterPro" id="IPR008603">
    <property type="entry name" value="DCTN4"/>
</dbReference>
<dbReference type="GO" id="GO:0005869">
    <property type="term" value="C:dynactin complex"/>
    <property type="evidence" value="ECO:0007669"/>
    <property type="project" value="InterPro"/>
</dbReference>
<evidence type="ECO:0000256" key="1">
    <source>
        <dbReference type="ARBA" id="ARBA00004300"/>
    </source>
</evidence>
<comment type="subcellular location">
    <subcellularLocation>
        <location evidence="1">Cytoplasm</location>
        <location evidence="1">Cytoskeleton</location>
        <location evidence="1">Microtubule organizing center</location>
        <location evidence="1">Centrosome</location>
    </subcellularLocation>
    <subcellularLocation>
        <location evidence="2">Cytoplasm</location>
        <location evidence="2">Cytoskeleton</location>
        <location evidence="2">Stress fiber</location>
    </subcellularLocation>
    <subcellularLocation>
        <location evidence="3">Cytoplasm</location>
        <location evidence="3">Myofibril</location>
    </subcellularLocation>
</comment>
<evidence type="ECO:0000256" key="6">
    <source>
        <dbReference type="ARBA" id="ARBA00022553"/>
    </source>
</evidence>
<evidence type="ECO:0000256" key="7">
    <source>
        <dbReference type="ARBA" id="ARBA00022843"/>
    </source>
</evidence>
<feature type="compositionally biased region" description="Low complexity" evidence="14">
    <location>
        <begin position="535"/>
        <end position="544"/>
    </location>
</feature>
<dbReference type="OrthoDB" id="283815at2759"/>
<sequence>MSRPFPYAYISCPCANTPVPDPSKKRRSRESPQKANSHHPDQPKPPPRFDDSEDEQTFDPRAPRSNFSLYPPEHLLYCEDCHQIKCPRCITEEIVCWYCPNCLFETPSSMVKSEGNRCARNCFNCPACTAPLAVNTLENVVRGGTSQQGPWVLSCGYCMWSTLDIGIKFDKPTNIRTQLAKLTATDTNPSRSRQMSRTFADLKSPLSTFSSIDEQFPPAPGEARPDDSPDQSNAPLGPDARFHALKGFYKTQIAATSSSPSDPLGVDFGAGFSSPGALNRIMSLYTSSSRLSSLYGGASKKPKTKPPVMREALTASEGFKTPAADAEAGLIQRMAADECGWDGLASLEQRVFQSPDARFVEELLPLATLLRTKRAKRCKSCKHILVKPEQKPQSTRFRIRLIALSYIPLPTLRPLMPAGQIPLPGAGVTSSSSGSHLAGMNLDALPPLRPTQLLLTLKNHMFDPVRITLATPSVTPGRVASKVTILCPQFDIGANSDVWDEALQGNTTAAAGGGGGGGTANSSNATADQRSSRSGAAPATATAAAPGAPLGIFEKVAEAGKVWDKGRNWTTVVLEVVPGMLPSGSSGVTLQPFSRNQDSRTTQSKPAATGKDSDSDSDSDTSSFGGKVPDWTGRAAEQEKLKQEQQQQQQQLQPDEDVLEIPVFVRMEWDSENQIDRPGVSAAGEMIKRELAYWMVLGVGRIDPSVLG</sequence>
<reference evidence="15 16" key="1">
    <citation type="submission" date="2016-12" db="EMBL/GenBank/DDBJ databases">
        <title>The genomes of Aspergillus section Nigri reveals drivers in fungal speciation.</title>
        <authorList>
            <consortium name="DOE Joint Genome Institute"/>
            <person name="Vesth T.C."/>
            <person name="Nybo J."/>
            <person name="Theobald S."/>
            <person name="Brandl J."/>
            <person name="Frisvad J.C."/>
            <person name="Nielsen K.F."/>
            <person name="Lyhne E.K."/>
            <person name="Kogle M.E."/>
            <person name="Kuo A."/>
            <person name="Riley R."/>
            <person name="Clum A."/>
            <person name="Nolan M."/>
            <person name="Lipzen A."/>
            <person name="Salamov A."/>
            <person name="Henrissat B."/>
            <person name="Wiebenga A."/>
            <person name="De Vries R.P."/>
            <person name="Grigoriev I.V."/>
            <person name="Mortensen U.H."/>
            <person name="Andersen M.R."/>
            <person name="Baker S.E."/>
        </authorList>
    </citation>
    <scope>NUCLEOTIDE SEQUENCE [LARGE SCALE GENOMIC DNA]</scope>
    <source>
        <strain evidence="15 16">CBS 121591</strain>
    </source>
</reference>
<dbReference type="PANTHER" id="PTHR13034">
    <property type="entry name" value="DYNACTIN P62 SUBUNIT"/>
    <property type="match status" value="1"/>
</dbReference>
<dbReference type="AlphaFoldDB" id="A0A319BSJ6"/>
<feature type="compositionally biased region" description="Polar residues" evidence="14">
    <location>
        <begin position="583"/>
        <end position="606"/>
    </location>
</feature>
<dbReference type="PANTHER" id="PTHR13034:SF2">
    <property type="entry name" value="DYNACTIN SUBUNIT 4"/>
    <property type="match status" value="1"/>
</dbReference>
<gene>
    <name evidence="15" type="ORF">BO82DRAFT_358977</name>
</gene>
<evidence type="ECO:0000313" key="16">
    <source>
        <dbReference type="Proteomes" id="UP000248340"/>
    </source>
</evidence>
<keyword evidence="4" id="KW-0963">Cytoplasm</keyword>
<evidence type="ECO:0000256" key="11">
    <source>
        <dbReference type="ARBA" id="ARBA00034776"/>
    </source>
</evidence>
<comment type="subunit">
    <text evidence="13">Subunit of dynactin, a multiprotein complex part of a tripartite complex with dynein and a adapter, such as BICDL1, BICD2 or HOOK3. The dynactin complex is built around ACTR1A/ACTB filament and consists of an actin-related filament composed of a shoulder domain, a pointed end and a barbed end. Its length is defined by its flexible shoulder domain. The soulder is composed of 2 DCTN1 subunits, 4 DCTN2 and 2 DCTN3. The 4 DCNT2 (via N-terminus) bind the ACTR1A filament and act as molecular rulers to determine the length. The pointed end is important for binding dynein-dynactin cargo adapters. Consists of 4 subunits: ACTR10, DCNT4, DCTN5 and DCTN6. The barbed end is composed of a CAPZA1:CAPZB heterodimers, which binds ACTR1A/ACTB filament and dynactin and stabilizes dynactin. Interacts with ATP7B, but not ATP7A, in a copper-dependent manner. Interacts with ANK2; this interaction is required for localization at costameres. Interacts with N4BP2L1.</text>
</comment>
<evidence type="ECO:0000256" key="12">
    <source>
        <dbReference type="ARBA" id="ARBA00034864"/>
    </source>
</evidence>
<evidence type="ECO:0000256" key="4">
    <source>
        <dbReference type="ARBA" id="ARBA00022490"/>
    </source>
</evidence>
<evidence type="ECO:0000256" key="10">
    <source>
        <dbReference type="ARBA" id="ARBA00023212"/>
    </source>
</evidence>
<keyword evidence="7" id="KW-0832">Ubl conjugation</keyword>
<evidence type="ECO:0000256" key="3">
    <source>
        <dbReference type="ARBA" id="ARBA00004657"/>
    </source>
</evidence>
<keyword evidence="16" id="KW-1185">Reference proteome</keyword>
<dbReference type="EMBL" id="KZ821755">
    <property type="protein sequence ID" value="PYH76556.1"/>
    <property type="molecule type" value="Genomic_DNA"/>
</dbReference>
<dbReference type="STRING" id="1448315.A0A319BSJ6"/>
<proteinExistence type="inferred from homology"/>
<feature type="region of interest" description="Disordered" evidence="14">
    <location>
        <begin position="580"/>
        <end position="630"/>
    </location>
</feature>
<name>A0A319BSJ6_9EURO</name>
<feature type="compositionally biased region" description="Basic and acidic residues" evidence="14">
    <location>
        <begin position="38"/>
        <end position="50"/>
    </location>
</feature>
<keyword evidence="6" id="KW-0597">Phosphoprotein</keyword>
<evidence type="ECO:0000256" key="13">
    <source>
        <dbReference type="ARBA" id="ARBA00093507"/>
    </source>
</evidence>
<dbReference type="Pfam" id="PF05502">
    <property type="entry name" value="Dynactin_p62"/>
    <property type="match status" value="1"/>
</dbReference>
<dbReference type="GO" id="GO:0001725">
    <property type="term" value="C:stress fiber"/>
    <property type="evidence" value="ECO:0007669"/>
    <property type="project" value="UniProtKB-SubCell"/>
</dbReference>
<evidence type="ECO:0000313" key="15">
    <source>
        <dbReference type="EMBL" id="PYH76556.1"/>
    </source>
</evidence>
<dbReference type="VEuPathDB" id="FungiDB:BO82DRAFT_358977"/>
<protein>
    <recommendedName>
        <fullName evidence="12">Dynactin subunit 4</fullName>
    </recommendedName>
</protein>
<evidence type="ECO:0000256" key="14">
    <source>
        <dbReference type="SAM" id="MobiDB-lite"/>
    </source>
</evidence>
<keyword evidence="10" id="KW-0206">Cytoskeleton</keyword>
<dbReference type="RefSeq" id="XP_025486756.1">
    <property type="nucleotide sequence ID" value="XM_025636445.1"/>
</dbReference>
<dbReference type="Proteomes" id="UP000248340">
    <property type="component" value="Unassembled WGS sequence"/>
</dbReference>